<keyword evidence="4 7" id="KW-0324">Glycolysis</keyword>
<name>E3CUG7_9BACT</name>
<dbReference type="EC" id="5.3.1.9" evidence="7"/>
<dbReference type="OrthoDB" id="140919at2"/>
<dbReference type="PROSITE" id="PS51463">
    <property type="entry name" value="P_GLUCOSE_ISOMERASE_3"/>
    <property type="match status" value="1"/>
</dbReference>
<gene>
    <name evidence="7" type="primary">pgi</name>
    <name evidence="9" type="ORF">Apau_1564</name>
</gene>
<evidence type="ECO:0000313" key="9">
    <source>
        <dbReference type="EMBL" id="EFQ23983.1"/>
    </source>
</evidence>
<feature type="active site" evidence="7">
    <location>
        <position position="304"/>
    </location>
</feature>
<evidence type="ECO:0000256" key="6">
    <source>
        <dbReference type="ARBA" id="ARBA00029321"/>
    </source>
</evidence>
<dbReference type="PRINTS" id="PR00662">
    <property type="entry name" value="G6PISOMERASE"/>
</dbReference>
<comment type="similarity">
    <text evidence="2 7 8">Belongs to the GPI family.</text>
</comment>
<dbReference type="UniPathway" id="UPA00109">
    <property type="reaction ID" value="UER00181"/>
</dbReference>
<proteinExistence type="inferred from homology"/>
<evidence type="ECO:0000256" key="1">
    <source>
        <dbReference type="ARBA" id="ARBA00004926"/>
    </source>
</evidence>
<dbReference type="PANTHER" id="PTHR11469">
    <property type="entry name" value="GLUCOSE-6-PHOSPHATE ISOMERASE"/>
    <property type="match status" value="1"/>
</dbReference>
<dbReference type="HAMAP" id="MF_00473">
    <property type="entry name" value="G6P_isomerase"/>
    <property type="match status" value="1"/>
</dbReference>
<comment type="pathway">
    <text evidence="1 7 8">Carbohydrate degradation; glycolysis; D-glyceraldehyde 3-phosphate and glycerone phosphate from D-glucose: step 2/4.</text>
</comment>
<dbReference type="eggNOG" id="COG0166">
    <property type="taxonomic scope" value="Bacteria"/>
</dbReference>
<dbReference type="PANTHER" id="PTHR11469:SF1">
    <property type="entry name" value="GLUCOSE-6-PHOSPHATE ISOMERASE"/>
    <property type="match status" value="1"/>
</dbReference>
<dbReference type="GO" id="GO:0051156">
    <property type="term" value="P:glucose 6-phosphate metabolic process"/>
    <property type="evidence" value="ECO:0007669"/>
    <property type="project" value="TreeGrafter"/>
</dbReference>
<sequence length="461" mass="50845">MNPLLRFSFGASLGRVVLRPGEDPFALYEPLQTEAHRWYLAEGDGSAGFGWADLPLRSCDDVLEAAGWLRSFEAVVQVGIGGSALGNLMLHQALLGDTVNERGPLRFYLADNPDPAKVREIWDRVKDRRTALVGVSKSGSTAETTSQFLWFKEQMECRIDGPVGDRILLVTDPAEGVFRAYVNQTGCRSLPIPSDVGGRYSVLSPSGLLSAAALGVDVEALLCGAREMRSFLRGCSDRRINPALRLAALHRYHERQGRPMAVFFPYSSRLERFAEWYAQLWAESLGKGGQGTTPIRALGAIDQHSQVQLYVDGPDDKFATFLHVGGEEDLLLPQVVDEPLRGLSYLGGRGLGEMLSREARATAAALASRGRPLVWIDMERLDARSLGQLVYFYEVLTAMVGRMMDLNPFDQPGVEQGKRYTYGLMGRKGFEEHAVEAQEWFARIDGETLEGPLGEDAEVTE</sequence>
<comment type="catalytic activity">
    <reaction evidence="6 7 8">
        <text>alpha-D-glucose 6-phosphate = beta-D-fructose 6-phosphate</text>
        <dbReference type="Rhea" id="RHEA:11816"/>
        <dbReference type="ChEBI" id="CHEBI:57634"/>
        <dbReference type="ChEBI" id="CHEBI:58225"/>
        <dbReference type="EC" id="5.3.1.9"/>
    </reaction>
</comment>
<dbReference type="GO" id="GO:0004347">
    <property type="term" value="F:glucose-6-phosphate isomerase activity"/>
    <property type="evidence" value="ECO:0007669"/>
    <property type="project" value="UniProtKB-UniRule"/>
</dbReference>
<dbReference type="RefSeq" id="WP_006301193.1">
    <property type="nucleotide sequence ID" value="NZ_CM001022.1"/>
</dbReference>
<accession>E3CUG7</accession>
<evidence type="ECO:0000256" key="3">
    <source>
        <dbReference type="ARBA" id="ARBA00022432"/>
    </source>
</evidence>
<evidence type="ECO:0000256" key="2">
    <source>
        <dbReference type="ARBA" id="ARBA00006604"/>
    </source>
</evidence>
<dbReference type="Pfam" id="PF00342">
    <property type="entry name" value="PGI"/>
    <property type="match status" value="2"/>
</dbReference>
<dbReference type="CDD" id="cd05016">
    <property type="entry name" value="SIS_PGI_2"/>
    <property type="match status" value="1"/>
</dbReference>
<keyword evidence="5 7" id="KW-0413">Isomerase</keyword>
<evidence type="ECO:0000256" key="4">
    <source>
        <dbReference type="ARBA" id="ARBA00023152"/>
    </source>
</evidence>
<reference evidence="9 10" key="1">
    <citation type="journal article" date="2010" name="Stand. Genomic Sci.">
        <title>Non-contiguous finished genome sequence of Aminomonas paucivorans type strain (GLU-3).</title>
        <authorList>
            <person name="Pitluck S."/>
            <person name="Yasawong M."/>
            <person name="Held B."/>
            <person name="Lapidus A."/>
            <person name="Nolan M."/>
            <person name="Copeland A."/>
            <person name="Lucas S."/>
            <person name="Del Rio T.G."/>
            <person name="Tice H."/>
            <person name="Cheng J.F."/>
            <person name="Chertkov O."/>
            <person name="Goodwin L."/>
            <person name="Tapia R."/>
            <person name="Han C."/>
            <person name="Liolios K."/>
            <person name="Ivanova N."/>
            <person name="Mavromatis K."/>
            <person name="Ovchinnikova G."/>
            <person name="Pati A."/>
            <person name="Chen A."/>
            <person name="Palaniappan K."/>
            <person name="Land M."/>
            <person name="Hauser L."/>
            <person name="Chang Y.J."/>
            <person name="Jeffries C.D."/>
            <person name="Pukall R."/>
            <person name="Spring S."/>
            <person name="Rohde M."/>
            <person name="Sikorski J."/>
            <person name="Goker M."/>
            <person name="Woyke T."/>
            <person name="Bristow J."/>
            <person name="Eisen J.A."/>
            <person name="Markowitz V."/>
            <person name="Hugenholtz P."/>
            <person name="Kyrpides N.C."/>
            <person name="Klenk H.P."/>
        </authorList>
    </citation>
    <scope>NUCLEOTIDE SEQUENCE [LARGE SCALE GENOMIC DNA]</scope>
    <source>
        <strain evidence="9 10">DSM 12260</strain>
    </source>
</reference>
<comment type="subcellular location">
    <subcellularLocation>
        <location evidence="7">Cytoplasm</location>
    </subcellularLocation>
</comment>
<keyword evidence="10" id="KW-1185">Reference proteome</keyword>
<comment type="function">
    <text evidence="7">Catalyzes the reversible isomerization of glucose-6-phosphate to fructose-6-phosphate.</text>
</comment>
<dbReference type="InterPro" id="IPR001672">
    <property type="entry name" value="G6P_Isomerase"/>
</dbReference>
<dbReference type="HOGENOM" id="CLU_037303_1_0_0"/>
<comment type="pathway">
    <text evidence="7">Carbohydrate biosynthesis; gluconeogenesis.</text>
</comment>
<keyword evidence="3 7" id="KW-0312">Gluconeogenesis</keyword>
<dbReference type="PROSITE" id="PS00765">
    <property type="entry name" value="P_GLUCOSE_ISOMERASE_1"/>
    <property type="match status" value="1"/>
</dbReference>
<dbReference type="GO" id="GO:0048029">
    <property type="term" value="F:monosaccharide binding"/>
    <property type="evidence" value="ECO:0007669"/>
    <property type="project" value="TreeGrafter"/>
</dbReference>
<dbReference type="UniPathway" id="UPA00138"/>
<keyword evidence="7" id="KW-0963">Cytoplasm</keyword>
<dbReference type="InterPro" id="IPR035482">
    <property type="entry name" value="SIS_PGI_2"/>
</dbReference>
<dbReference type="Gene3D" id="3.40.50.10490">
    <property type="entry name" value="Glucose-6-phosphate isomerase like protein, domain 1"/>
    <property type="match status" value="2"/>
</dbReference>
<evidence type="ECO:0000256" key="7">
    <source>
        <dbReference type="HAMAP-Rule" id="MF_00473"/>
    </source>
</evidence>
<feature type="active site" evidence="7">
    <location>
        <position position="418"/>
    </location>
</feature>
<dbReference type="GO" id="GO:0006094">
    <property type="term" value="P:gluconeogenesis"/>
    <property type="evidence" value="ECO:0007669"/>
    <property type="project" value="UniProtKB-UniRule"/>
</dbReference>
<evidence type="ECO:0000313" key="10">
    <source>
        <dbReference type="Proteomes" id="UP000005096"/>
    </source>
</evidence>
<feature type="active site" description="Proton donor" evidence="7">
    <location>
        <position position="283"/>
    </location>
</feature>
<dbReference type="STRING" id="584708.Apau_1564"/>
<dbReference type="PaxDb" id="584708-Apau_1564"/>
<dbReference type="GO" id="GO:0006096">
    <property type="term" value="P:glycolytic process"/>
    <property type="evidence" value="ECO:0007669"/>
    <property type="project" value="UniProtKB-UniRule"/>
</dbReference>
<dbReference type="CDD" id="cd05015">
    <property type="entry name" value="SIS_PGI_1"/>
    <property type="match status" value="1"/>
</dbReference>
<evidence type="ECO:0000256" key="5">
    <source>
        <dbReference type="ARBA" id="ARBA00023235"/>
    </source>
</evidence>
<dbReference type="AlphaFoldDB" id="E3CUG7"/>
<protein>
    <recommendedName>
        <fullName evidence="7">Glucose-6-phosphate isomerase</fullName>
        <shortName evidence="7">GPI</shortName>
        <ecNumber evidence="7">5.3.1.9</ecNumber>
    </recommendedName>
    <alternativeName>
        <fullName evidence="7">Phosphoglucose isomerase</fullName>
        <shortName evidence="7">PGI</shortName>
    </alternativeName>
    <alternativeName>
        <fullName evidence="7">Phosphohexose isomerase</fullName>
        <shortName evidence="7">PHI</shortName>
    </alternativeName>
</protein>
<dbReference type="GO" id="GO:0097367">
    <property type="term" value="F:carbohydrate derivative binding"/>
    <property type="evidence" value="ECO:0007669"/>
    <property type="project" value="InterPro"/>
</dbReference>
<dbReference type="PROSITE" id="PS00174">
    <property type="entry name" value="P_GLUCOSE_ISOMERASE_2"/>
    <property type="match status" value="1"/>
</dbReference>
<dbReference type="InterPro" id="IPR018189">
    <property type="entry name" value="Phosphoglucose_isomerase_CS"/>
</dbReference>
<dbReference type="GO" id="GO:0005829">
    <property type="term" value="C:cytosol"/>
    <property type="evidence" value="ECO:0007669"/>
    <property type="project" value="TreeGrafter"/>
</dbReference>
<dbReference type="InterPro" id="IPR046348">
    <property type="entry name" value="SIS_dom_sf"/>
</dbReference>
<dbReference type="EMBL" id="CM001022">
    <property type="protein sequence ID" value="EFQ23983.1"/>
    <property type="molecule type" value="Genomic_DNA"/>
</dbReference>
<dbReference type="InterPro" id="IPR035476">
    <property type="entry name" value="SIS_PGI_1"/>
</dbReference>
<dbReference type="Proteomes" id="UP000005096">
    <property type="component" value="Chromosome"/>
</dbReference>
<dbReference type="SUPFAM" id="SSF53697">
    <property type="entry name" value="SIS domain"/>
    <property type="match status" value="1"/>
</dbReference>
<evidence type="ECO:0000256" key="8">
    <source>
        <dbReference type="RuleBase" id="RU000612"/>
    </source>
</evidence>
<organism evidence="9 10">
    <name type="scientific">Aminomonas paucivorans DSM 12260</name>
    <dbReference type="NCBI Taxonomy" id="584708"/>
    <lineage>
        <taxon>Bacteria</taxon>
        <taxon>Thermotogati</taxon>
        <taxon>Synergistota</taxon>
        <taxon>Synergistia</taxon>
        <taxon>Synergistales</taxon>
        <taxon>Synergistaceae</taxon>
        <taxon>Aminomonas</taxon>
    </lineage>
</organism>